<keyword evidence="2" id="KW-0812">Transmembrane</keyword>
<evidence type="ECO:0000256" key="2">
    <source>
        <dbReference type="SAM" id="Phobius"/>
    </source>
</evidence>
<dbReference type="PANTHER" id="PTHR31807">
    <property type="entry name" value="AUGMIN FAMILY MEMBER"/>
    <property type="match status" value="1"/>
</dbReference>
<gene>
    <name evidence="3" type="ORF">KSP40_PGU012189</name>
</gene>
<name>A0ABR2M5Q4_9ASPA</name>
<feature type="region of interest" description="Disordered" evidence="1">
    <location>
        <begin position="173"/>
        <end position="210"/>
    </location>
</feature>
<organism evidence="3 4">
    <name type="scientific">Platanthera guangdongensis</name>
    <dbReference type="NCBI Taxonomy" id="2320717"/>
    <lineage>
        <taxon>Eukaryota</taxon>
        <taxon>Viridiplantae</taxon>
        <taxon>Streptophyta</taxon>
        <taxon>Embryophyta</taxon>
        <taxon>Tracheophyta</taxon>
        <taxon>Spermatophyta</taxon>
        <taxon>Magnoliopsida</taxon>
        <taxon>Liliopsida</taxon>
        <taxon>Asparagales</taxon>
        <taxon>Orchidaceae</taxon>
        <taxon>Orchidoideae</taxon>
        <taxon>Orchideae</taxon>
        <taxon>Orchidinae</taxon>
        <taxon>Platanthera</taxon>
    </lineage>
</organism>
<dbReference type="Proteomes" id="UP001412067">
    <property type="component" value="Unassembled WGS sequence"/>
</dbReference>
<dbReference type="PANTHER" id="PTHR31807:SF2">
    <property type="entry name" value="PROTEIN SNOWY COTYLEDON 3"/>
    <property type="match status" value="1"/>
</dbReference>
<sequence length="271" mass="29451">MGTGPHATQIRGEGLTSAFYNRYSRAEEVNKASPRHEGKAISGTEILDFARIHLALATRQQARIYCFSPPNAVSFASPITSRYLSSYYSSFSSTTSTSYASNTTLSSSSSFASRRFPSPLPAIHRPSTPSTFAAVAAAGLNASRALCTTTRSLSVSFQGESFFYQTSKAKDASPVPAQKLSSDRRRPSTPVKNSNAGTIDNSENSKPMDHHHLWPAAKSRQSNLLNKSLDSSVERNDLLFTIQLLCSLCCYVGGVTLSFTILLQSTYYSEI</sequence>
<feature type="transmembrane region" description="Helical" evidence="2">
    <location>
        <begin position="238"/>
        <end position="263"/>
    </location>
</feature>
<evidence type="ECO:0000313" key="3">
    <source>
        <dbReference type="EMBL" id="KAK8959019.1"/>
    </source>
</evidence>
<keyword evidence="2" id="KW-0472">Membrane</keyword>
<proteinExistence type="predicted"/>
<comment type="caution">
    <text evidence="3">The sequence shown here is derived from an EMBL/GenBank/DDBJ whole genome shotgun (WGS) entry which is preliminary data.</text>
</comment>
<protein>
    <submittedName>
        <fullName evidence="3">Uncharacterized protein</fullName>
    </submittedName>
</protein>
<keyword evidence="4" id="KW-1185">Reference proteome</keyword>
<evidence type="ECO:0000256" key="1">
    <source>
        <dbReference type="SAM" id="MobiDB-lite"/>
    </source>
</evidence>
<evidence type="ECO:0000313" key="4">
    <source>
        <dbReference type="Proteomes" id="UP001412067"/>
    </source>
</evidence>
<feature type="compositionally biased region" description="Polar residues" evidence="1">
    <location>
        <begin position="190"/>
        <end position="205"/>
    </location>
</feature>
<accession>A0ABR2M5Q4</accession>
<reference evidence="3 4" key="1">
    <citation type="journal article" date="2022" name="Nat. Plants">
        <title>Genomes of leafy and leafless Platanthera orchids illuminate the evolution of mycoheterotrophy.</title>
        <authorList>
            <person name="Li M.H."/>
            <person name="Liu K.W."/>
            <person name="Li Z."/>
            <person name="Lu H.C."/>
            <person name="Ye Q.L."/>
            <person name="Zhang D."/>
            <person name="Wang J.Y."/>
            <person name="Li Y.F."/>
            <person name="Zhong Z.M."/>
            <person name="Liu X."/>
            <person name="Yu X."/>
            <person name="Liu D.K."/>
            <person name="Tu X.D."/>
            <person name="Liu B."/>
            <person name="Hao Y."/>
            <person name="Liao X.Y."/>
            <person name="Jiang Y.T."/>
            <person name="Sun W.H."/>
            <person name="Chen J."/>
            <person name="Chen Y.Q."/>
            <person name="Ai Y."/>
            <person name="Zhai J.W."/>
            <person name="Wu S.S."/>
            <person name="Zhou Z."/>
            <person name="Hsiao Y.Y."/>
            <person name="Wu W.L."/>
            <person name="Chen Y.Y."/>
            <person name="Lin Y.F."/>
            <person name="Hsu J.L."/>
            <person name="Li C.Y."/>
            <person name="Wang Z.W."/>
            <person name="Zhao X."/>
            <person name="Zhong W.Y."/>
            <person name="Ma X.K."/>
            <person name="Ma L."/>
            <person name="Huang J."/>
            <person name="Chen G.Z."/>
            <person name="Huang M.Z."/>
            <person name="Huang L."/>
            <person name="Peng D.H."/>
            <person name="Luo Y.B."/>
            <person name="Zou S.Q."/>
            <person name="Chen S.P."/>
            <person name="Lan S."/>
            <person name="Tsai W.C."/>
            <person name="Van de Peer Y."/>
            <person name="Liu Z.J."/>
        </authorList>
    </citation>
    <scope>NUCLEOTIDE SEQUENCE [LARGE SCALE GENOMIC DNA]</scope>
    <source>
        <strain evidence="3">Lor288</strain>
    </source>
</reference>
<keyword evidence="2" id="KW-1133">Transmembrane helix</keyword>
<dbReference type="EMBL" id="JBBWWR010000012">
    <property type="protein sequence ID" value="KAK8959019.1"/>
    <property type="molecule type" value="Genomic_DNA"/>
</dbReference>